<dbReference type="InterPro" id="IPR039883">
    <property type="entry name" value="Fcf2/DNTTIP2"/>
</dbReference>
<dbReference type="GO" id="GO:0006396">
    <property type="term" value="P:RNA processing"/>
    <property type="evidence" value="ECO:0007669"/>
    <property type="project" value="TreeGrafter"/>
</dbReference>
<reference evidence="4" key="1">
    <citation type="submission" date="2015-12" db="EMBL/GenBank/DDBJ databases">
        <title>De novo transcriptome assembly of four potential Pierce s Disease insect vectors from Arizona vineyards.</title>
        <authorList>
            <person name="Tassone E.E."/>
        </authorList>
    </citation>
    <scope>NUCLEOTIDE SEQUENCE</scope>
</reference>
<protein>
    <recommendedName>
        <fullName evidence="3">Fcf2 pre-rRNA processing C-terminal domain-containing protein</fullName>
    </recommendedName>
</protein>
<comment type="subcellular location">
    <subcellularLocation>
        <location evidence="1">Nucleus</location>
        <location evidence="1">Nucleolus</location>
    </subcellularLocation>
</comment>
<proteinExistence type="predicted"/>
<dbReference type="PANTHER" id="PTHR21686:SF12">
    <property type="entry name" value="DEOXYNUCLEOTIDYLTRANSFERASE TERMINAL-INTERACTING PROTEIN 2"/>
    <property type="match status" value="1"/>
</dbReference>
<sequence>MKKQSFDWNDVSIDFTNPCCKNKINNHFTEVEELMKKSVIIPGFEKLEKIPNGNISNKILRKERQKERAKTKGSDWFNLPATQITPEIENDLKVIQMRSALDNKHFYKKNDMKVLPKYFQIGKVVDSPVDFYHDRIPKKERKSTIVEELLADAEFQKKNKKKYKEIIEQKKKSYYKEHMKAKKLKRKGRKK</sequence>
<feature type="domain" description="Fcf2 pre-rRNA processing C-terminal" evidence="3">
    <location>
        <begin position="69"/>
        <end position="162"/>
    </location>
</feature>
<dbReference type="GO" id="GO:0005730">
    <property type="term" value="C:nucleolus"/>
    <property type="evidence" value="ECO:0007669"/>
    <property type="project" value="UniProtKB-SubCell"/>
</dbReference>
<dbReference type="PANTHER" id="PTHR21686">
    <property type="entry name" value="DEOXYNUCLEOTIDYLTRANSFERASE TERMINAL-INTERACTING PROTEIN 2"/>
    <property type="match status" value="1"/>
</dbReference>
<organism evidence="4">
    <name type="scientific">Clastoptera arizonana</name>
    <name type="common">Arizona spittle bug</name>
    <dbReference type="NCBI Taxonomy" id="38151"/>
    <lineage>
        <taxon>Eukaryota</taxon>
        <taxon>Metazoa</taxon>
        <taxon>Ecdysozoa</taxon>
        <taxon>Arthropoda</taxon>
        <taxon>Hexapoda</taxon>
        <taxon>Insecta</taxon>
        <taxon>Pterygota</taxon>
        <taxon>Neoptera</taxon>
        <taxon>Paraneoptera</taxon>
        <taxon>Hemiptera</taxon>
        <taxon>Auchenorrhyncha</taxon>
        <taxon>Cercopoidea</taxon>
        <taxon>Clastopteridae</taxon>
        <taxon>Clastoptera</taxon>
    </lineage>
</organism>
<name>A0A1B6DS97_9HEMI</name>
<dbReference type="Pfam" id="PF08698">
    <property type="entry name" value="Fcf2"/>
    <property type="match status" value="1"/>
</dbReference>
<dbReference type="InterPro" id="IPR014810">
    <property type="entry name" value="Fcf2_C"/>
</dbReference>
<evidence type="ECO:0000259" key="3">
    <source>
        <dbReference type="Pfam" id="PF08698"/>
    </source>
</evidence>
<dbReference type="AlphaFoldDB" id="A0A1B6DS97"/>
<evidence type="ECO:0000256" key="1">
    <source>
        <dbReference type="ARBA" id="ARBA00004604"/>
    </source>
</evidence>
<evidence type="ECO:0000313" key="4">
    <source>
        <dbReference type="EMBL" id="JAS28551.1"/>
    </source>
</evidence>
<dbReference type="GO" id="GO:0003723">
    <property type="term" value="F:RNA binding"/>
    <property type="evidence" value="ECO:0007669"/>
    <property type="project" value="TreeGrafter"/>
</dbReference>
<accession>A0A1B6DS97</accession>
<dbReference type="EMBL" id="GEDC01008747">
    <property type="protein sequence ID" value="JAS28551.1"/>
    <property type="molecule type" value="Transcribed_RNA"/>
</dbReference>
<evidence type="ECO:0000256" key="2">
    <source>
        <dbReference type="ARBA" id="ARBA00023242"/>
    </source>
</evidence>
<keyword evidence="2" id="KW-0539">Nucleus</keyword>
<gene>
    <name evidence="4" type="ORF">g.264</name>
</gene>